<dbReference type="Gene3D" id="3.30.505.10">
    <property type="entry name" value="SH2 domain"/>
    <property type="match status" value="2"/>
</dbReference>
<accession>A0A1D1W6J6</accession>
<evidence type="ECO:0000313" key="5">
    <source>
        <dbReference type="EMBL" id="GAV08936.1"/>
    </source>
</evidence>
<evidence type="ECO:0000313" key="6">
    <source>
        <dbReference type="Proteomes" id="UP000186922"/>
    </source>
</evidence>
<dbReference type="SUPFAM" id="SSF48350">
    <property type="entry name" value="GTPase activation domain, GAP"/>
    <property type="match status" value="1"/>
</dbReference>
<dbReference type="Pfam" id="PF00620">
    <property type="entry name" value="RhoGAP"/>
    <property type="match status" value="1"/>
</dbReference>
<dbReference type="PROSITE" id="PS50238">
    <property type="entry name" value="RHOGAP"/>
    <property type="match status" value="1"/>
</dbReference>
<evidence type="ECO:0000259" key="3">
    <source>
        <dbReference type="PROSITE" id="PS50001"/>
    </source>
</evidence>
<dbReference type="STRING" id="947166.A0A1D1W6J6"/>
<dbReference type="InterPro" id="IPR032498">
    <property type="entry name" value="PI3K_P85_iSH2"/>
</dbReference>
<dbReference type="CDD" id="cd00159">
    <property type="entry name" value="RhoGAP"/>
    <property type="match status" value="1"/>
</dbReference>
<evidence type="ECO:0000256" key="1">
    <source>
        <dbReference type="ARBA" id="ARBA00022999"/>
    </source>
</evidence>
<dbReference type="Proteomes" id="UP000186922">
    <property type="component" value="Unassembled WGS sequence"/>
</dbReference>
<sequence>MDGNFAESVSGDYHLTTLEDRLRALKATENSRPLMSHGCACQSCSGYGMRSSSCCTARHEKRCGCLNCNEGFASRRVFGVELTQHLLSDEQAPALLSRAIEEIERRANKADLNTVYAQSASPDVIRTLEDQITATGEFNILSACEVSCVVELVKRYLLELPTPVIPTSMYDMFIEAAVDSDSEEERIGLVLDLARKLPDAHLRTLRFLMSHFARLCQSIIRSGSFCSPVKLLQPLAVSLIRPQWLKAELIVQHIYYYNIILEILLVKGSWGVEMPDIELAAPSVISSTPRENPTEYARRNSFGLKHPLVLSPRNLDECEWYWGAVSRDEAAAALKDQPEGTFLVRASSSGKESDYTLTLRKDGTNKLIRIVGKNGKYGFAEPLEWDSLQAVIDHHRTNSLSLYNRQLDVCLISPLSKHQNVIDPNDKEKLIQQALEANTEYSMWSTIHDKLIAEVNRASQDVTMLKQAMEAFDAAVLMFEEQIKIHEKFHREAKPSETDAVKLNYSLLKARLDSIVSSRAKLQLDLNHHAQTLRARELDLDNIKPRITHLFIVRADLIKVLTANGVTSEQLDKLMEDTAQVGSGKGIERLSMKAIPISETITEEPNPSAVFATAVEESQWYIPKATREEAEKLLNGREPGTFLVRKRTEGVSGQTHALSVVVENGKVGHCLINQEANAFGFGAASTDFPTLKSLIDHYATVSLKAHNPGMNVCLSHPVHAAAQK</sequence>
<gene>
    <name evidence="5" type="primary">RvY_18554-1</name>
    <name evidence="5" type="synonym">RvY_18554.1</name>
    <name evidence="5" type="ORF">RvY_18554</name>
</gene>
<dbReference type="Gene3D" id="1.10.555.10">
    <property type="entry name" value="Rho GTPase activation protein"/>
    <property type="match status" value="1"/>
</dbReference>
<feature type="domain" description="SH2" evidence="3">
    <location>
        <begin position="320"/>
        <end position="415"/>
    </location>
</feature>
<comment type="caution">
    <text evidence="5">The sequence shown here is derived from an EMBL/GenBank/DDBJ whole genome shotgun (WGS) entry which is preliminary data.</text>
</comment>
<dbReference type="PRINTS" id="PR00401">
    <property type="entry name" value="SH2DOMAIN"/>
</dbReference>
<dbReference type="EMBL" id="BDGG01000019">
    <property type="protein sequence ID" value="GAV08936.1"/>
    <property type="molecule type" value="Genomic_DNA"/>
</dbReference>
<name>A0A1D1W6J6_RAMVA</name>
<dbReference type="GO" id="GO:0008286">
    <property type="term" value="P:insulin receptor signaling pathway"/>
    <property type="evidence" value="ECO:0007669"/>
    <property type="project" value="TreeGrafter"/>
</dbReference>
<dbReference type="Pfam" id="PF16454">
    <property type="entry name" value="PI3K_P85_iSH2"/>
    <property type="match status" value="1"/>
</dbReference>
<reference evidence="5 6" key="1">
    <citation type="journal article" date="2016" name="Nat. Commun.">
        <title>Extremotolerant tardigrade genome and improved radiotolerance of human cultured cells by tardigrade-unique protein.</title>
        <authorList>
            <person name="Hashimoto T."/>
            <person name="Horikawa D.D."/>
            <person name="Saito Y."/>
            <person name="Kuwahara H."/>
            <person name="Kozuka-Hata H."/>
            <person name="Shin-I T."/>
            <person name="Minakuchi Y."/>
            <person name="Ohishi K."/>
            <person name="Motoyama A."/>
            <person name="Aizu T."/>
            <person name="Enomoto A."/>
            <person name="Kondo K."/>
            <person name="Tanaka S."/>
            <person name="Hara Y."/>
            <person name="Koshikawa S."/>
            <person name="Sagara H."/>
            <person name="Miura T."/>
            <person name="Yokobori S."/>
            <person name="Miyagawa K."/>
            <person name="Suzuki Y."/>
            <person name="Kubo T."/>
            <person name="Oyama M."/>
            <person name="Kohara Y."/>
            <person name="Fujiyama A."/>
            <person name="Arakawa K."/>
            <person name="Katayama T."/>
            <person name="Toyoda A."/>
            <person name="Kunieda T."/>
        </authorList>
    </citation>
    <scope>NUCLEOTIDE SEQUENCE [LARGE SCALE GENOMIC DNA]</scope>
    <source>
        <strain evidence="5 6">YOKOZUNA-1</strain>
    </source>
</reference>
<dbReference type="GO" id="GO:0046935">
    <property type="term" value="F:1-phosphatidylinositol-3-kinase regulator activity"/>
    <property type="evidence" value="ECO:0007669"/>
    <property type="project" value="TreeGrafter"/>
</dbReference>
<dbReference type="PRINTS" id="PR00678">
    <property type="entry name" value="PI3KINASEP85"/>
</dbReference>
<keyword evidence="1 2" id="KW-0727">SH2 domain</keyword>
<organism evidence="5 6">
    <name type="scientific">Ramazzottius varieornatus</name>
    <name type="common">Water bear</name>
    <name type="synonym">Tardigrade</name>
    <dbReference type="NCBI Taxonomy" id="947166"/>
    <lineage>
        <taxon>Eukaryota</taxon>
        <taxon>Metazoa</taxon>
        <taxon>Ecdysozoa</taxon>
        <taxon>Tardigrada</taxon>
        <taxon>Eutardigrada</taxon>
        <taxon>Parachela</taxon>
        <taxon>Hypsibioidea</taxon>
        <taxon>Ramazzottiidae</taxon>
        <taxon>Ramazzottius</taxon>
    </lineage>
</organism>
<dbReference type="SUPFAM" id="SSF55550">
    <property type="entry name" value="SH2 domain"/>
    <property type="match status" value="2"/>
</dbReference>
<dbReference type="Pfam" id="PF00017">
    <property type="entry name" value="SH2"/>
    <property type="match status" value="2"/>
</dbReference>
<dbReference type="PANTHER" id="PTHR10155:SF10">
    <property type="entry name" value="PI3K21B, ISOFORM B"/>
    <property type="match status" value="1"/>
</dbReference>
<dbReference type="AlphaFoldDB" id="A0A1D1W6J6"/>
<evidence type="ECO:0000256" key="2">
    <source>
        <dbReference type="PROSITE-ProRule" id="PRU00191"/>
    </source>
</evidence>
<dbReference type="InterPro" id="IPR000980">
    <property type="entry name" value="SH2"/>
</dbReference>
<dbReference type="InterPro" id="IPR008936">
    <property type="entry name" value="Rho_GTPase_activation_prot"/>
</dbReference>
<protein>
    <recommendedName>
        <fullName evidence="7">Phosphatidylinositol 3-kinase regulatory subunit alpha</fullName>
    </recommendedName>
</protein>
<evidence type="ECO:0008006" key="7">
    <source>
        <dbReference type="Google" id="ProtNLM"/>
    </source>
</evidence>
<dbReference type="SMART" id="SM00252">
    <property type="entry name" value="SH2"/>
    <property type="match status" value="2"/>
</dbReference>
<feature type="domain" description="SH2" evidence="3">
    <location>
        <begin position="620"/>
        <end position="718"/>
    </location>
</feature>
<dbReference type="GO" id="GO:0046854">
    <property type="term" value="P:phosphatidylinositol phosphate biosynthetic process"/>
    <property type="evidence" value="ECO:0007669"/>
    <property type="project" value="TreeGrafter"/>
</dbReference>
<dbReference type="GO" id="GO:0005942">
    <property type="term" value="C:phosphatidylinositol 3-kinase complex"/>
    <property type="evidence" value="ECO:0007669"/>
    <property type="project" value="TreeGrafter"/>
</dbReference>
<dbReference type="PANTHER" id="PTHR10155">
    <property type="entry name" value="PHOSPHATIDYLINOSITOL 3-KINASE REGULATORY SUBUNIT"/>
    <property type="match status" value="1"/>
</dbReference>
<proteinExistence type="predicted"/>
<keyword evidence="6" id="KW-1185">Reference proteome</keyword>
<feature type="domain" description="Rho-GAP" evidence="4">
    <location>
        <begin position="80"/>
        <end position="272"/>
    </location>
</feature>
<dbReference type="SMART" id="SM00324">
    <property type="entry name" value="RhoGAP"/>
    <property type="match status" value="1"/>
</dbReference>
<evidence type="ECO:0000259" key="4">
    <source>
        <dbReference type="PROSITE" id="PS50238"/>
    </source>
</evidence>
<dbReference type="Gene3D" id="1.10.287.1490">
    <property type="match status" value="1"/>
</dbReference>
<dbReference type="PROSITE" id="PS50001">
    <property type="entry name" value="SH2"/>
    <property type="match status" value="2"/>
</dbReference>
<dbReference type="OrthoDB" id="3175255at2759"/>
<dbReference type="InterPro" id="IPR036860">
    <property type="entry name" value="SH2_dom_sf"/>
</dbReference>
<dbReference type="InterPro" id="IPR000198">
    <property type="entry name" value="RhoGAP_dom"/>
</dbReference>